<sequence>MSLQLLLGQSTATGPRERNEDFAGMVTPVGMQLQTKGALIALADGVSGNAGGREAAEMTVRSILSDYYATPDTWEVHSALDKVITAANRWLLAQAAQHKDFAGMASTLSLIVFRGQRFYSAHVGDTRIYRLRHGELQKLTTDHVWERPDMRHVLKRAIGLDQHLSVDYADGALQVGDVYALMSDGVWDVLDQATLHHVMGLYDNPQLICDELTRLAIAQGGHDNATVLAAHVVQLGEETLTDLLAEHRHLRVPPKMKAGDVIDQFEVLSVLHESRASLIYKVRHRITNQLWVLKTLQPLLAEDRDSCQALLNEEWLAKRVVSQYLPQVLPLTAEQRSQLYYVMSWHEGATLQHRLDNGHHFTTAGITGIGIALLRGLGALHRLQILHRDIKPANLHMAMDQRLRILDLGVALSPVTGHIASMDNPGTPSFMAPELFDGAGASVSSDLYAAGVTLYYLLTRKYPYGEIEPFQHPRFGEPVPPTRYRPEIPRWLENILLKAVARQPEHRFETAEEMLLALEIGETRPILPPPRTPLIARARLVKWQWIALVSLMVNFMLLYLLIVS</sequence>
<dbReference type="EMBL" id="CP001674">
    <property type="protein sequence ID" value="ACT49595.1"/>
    <property type="molecule type" value="Genomic_DNA"/>
</dbReference>
<dbReference type="SUPFAM" id="SSF81606">
    <property type="entry name" value="PP2C-like"/>
    <property type="match status" value="1"/>
</dbReference>
<dbReference type="SMART" id="SM00331">
    <property type="entry name" value="PP2C_SIG"/>
    <property type="match status" value="1"/>
</dbReference>
<evidence type="ECO:0000259" key="7">
    <source>
        <dbReference type="PROSITE" id="PS50011"/>
    </source>
</evidence>
<dbReference type="PANTHER" id="PTHR24351">
    <property type="entry name" value="RIBOSOMAL PROTEIN S6 KINASE"/>
    <property type="match status" value="1"/>
</dbReference>
<dbReference type="GO" id="GO:0004674">
    <property type="term" value="F:protein serine/threonine kinase activity"/>
    <property type="evidence" value="ECO:0007669"/>
    <property type="project" value="UniProtKB-KW"/>
</dbReference>
<reference evidence="9 10" key="2">
    <citation type="journal article" date="2011" name="J. Bacteriol.">
        <title>Genomes of three methylotrophs from a single niche uncover genetic and metabolic divergence of Methylophilaceae.</title>
        <authorList>
            <person name="Lapidus A."/>
            <person name="Clum A."/>
            <person name="Labutti K."/>
            <person name="Kaluzhnaya M.G."/>
            <person name="Lim S."/>
            <person name="Beck D.A."/>
            <person name="Glavina Del Rio T."/>
            <person name="Nolan M."/>
            <person name="Mavromatis K."/>
            <person name="Huntemann M."/>
            <person name="Lucas S."/>
            <person name="Lidstrom M.E."/>
            <person name="Ivanova N."/>
            <person name="Chistoserdova L."/>
        </authorList>
    </citation>
    <scope>NUCLEOTIDE SEQUENCE [LARGE SCALE GENOMIC DNA]</scope>
    <source>
        <strain evidence="9 10">SIP3-4</strain>
    </source>
</reference>
<keyword evidence="6" id="KW-0812">Transmembrane</keyword>
<evidence type="ECO:0000256" key="3">
    <source>
        <dbReference type="ARBA" id="ARBA00022741"/>
    </source>
</evidence>
<dbReference type="eggNOG" id="COG0631">
    <property type="taxonomic scope" value="Bacteria"/>
</dbReference>
<dbReference type="KEGG" id="mei:Msip34_0346"/>
<evidence type="ECO:0000256" key="1">
    <source>
        <dbReference type="ARBA" id="ARBA00022527"/>
    </source>
</evidence>
<evidence type="ECO:0000313" key="9">
    <source>
        <dbReference type="EMBL" id="ACT49595.1"/>
    </source>
</evidence>
<dbReference type="InterPro" id="IPR001932">
    <property type="entry name" value="PPM-type_phosphatase-like_dom"/>
</dbReference>
<evidence type="ECO:0000256" key="4">
    <source>
        <dbReference type="ARBA" id="ARBA00022777"/>
    </source>
</evidence>
<dbReference type="HOGENOM" id="CLU_034273_0_0_4"/>
<dbReference type="SUPFAM" id="SSF56112">
    <property type="entry name" value="Protein kinase-like (PK-like)"/>
    <property type="match status" value="1"/>
</dbReference>
<dbReference type="Gene3D" id="3.30.200.20">
    <property type="entry name" value="Phosphorylase Kinase, domain 1"/>
    <property type="match status" value="1"/>
</dbReference>
<feature type="transmembrane region" description="Helical" evidence="6">
    <location>
        <begin position="543"/>
        <end position="562"/>
    </location>
</feature>
<evidence type="ECO:0000256" key="2">
    <source>
        <dbReference type="ARBA" id="ARBA00022679"/>
    </source>
</evidence>
<dbReference type="Proteomes" id="UP000002743">
    <property type="component" value="Chromosome"/>
</dbReference>
<dbReference type="InterPro" id="IPR011009">
    <property type="entry name" value="Kinase-like_dom_sf"/>
</dbReference>
<keyword evidence="4" id="KW-0418">Kinase</keyword>
<dbReference type="Gene3D" id="3.60.40.10">
    <property type="entry name" value="PPM-type phosphatase domain"/>
    <property type="match status" value="1"/>
</dbReference>
<evidence type="ECO:0000256" key="6">
    <source>
        <dbReference type="SAM" id="Phobius"/>
    </source>
</evidence>
<feature type="domain" description="PPM-type phosphatase" evidence="8">
    <location>
        <begin position="6"/>
        <end position="232"/>
    </location>
</feature>
<dbReference type="GO" id="GO:0005524">
    <property type="term" value="F:ATP binding"/>
    <property type="evidence" value="ECO:0007669"/>
    <property type="project" value="UniProtKB-KW"/>
</dbReference>
<dbReference type="SMART" id="SM00220">
    <property type="entry name" value="S_TKc"/>
    <property type="match status" value="1"/>
</dbReference>
<dbReference type="SMART" id="SM00332">
    <property type="entry name" value="PP2Cc"/>
    <property type="match status" value="1"/>
</dbReference>
<evidence type="ECO:0000259" key="8">
    <source>
        <dbReference type="PROSITE" id="PS51746"/>
    </source>
</evidence>
<dbReference type="AlphaFoldDB" id="C6X8X5"/>
<dbReference type="STRING" id="582744.Msip34_0346"/>
<keyword evidence="5" id="KW-0067">ATP-binding</keyword>
<keyword evidence="2" id="KW-0808">Transferase</keyword>
<keyword evidence="6" id="KW-0472">Membrane</keyword>
<reference evidence="10" key="1">
    <citation type="submission" date="2009-07" db="EMBL/GenBank/DDBJ databases">
        <title>Complete sequence of chromosome of Methylovorus sp. SIP3-4.</title>
        <authorList>
            <person name="Lucas S."/>
            <person name="Copeland A."/>
            <person name="Lapidus A."/>
            <person name="Glavina del Rio T."/>
            <person name="Tice H."/>
            <person name="Bruce D."/>
            <person name="Goodwin L."/>
            <person name="Pitluck S."/>
            <person name="Clum A."/>
            <person name="Larimer F."/>
            <person name="Land M."/>
            <person name="Hauser L."/>
            <person name="Kyrpides N."/>
            <person name="Mikhailova N."/>
            <person name="Kayluzhnaya M."/>
            <person name="Chistoserdova L."/>
        </authorList>
    </citation>
    <scope>NUCLEOTIDE SEQUENCE [LARGE SCALE GENOMIC DNA]</scope>
    <source>
        <strain evidence="10">SIP3-4</strain>
    </source>
</reference>
<accession>C6X8X5</accession>
<evidence type="ECO:0000256" key="5">
    <source>
        <dbReference type="ARBA" id="ARBA00022840"/>
    </source>
</evidence>
<dbReference type="Pfam" id="PF13672">
    <property type="entry name" value="PP2C_2"/>
    <property type="match status" value="1"/>
</dbReference>
<dbReference type="PROSITE" id="PS51746">
    <property type="entry name" value="PPM_2"/>
    <property type="match status" value="1"/>
</dbReference>
<dbReference type="InterPro" id="IPR000719">
    <property type="entry name" value="Prot_kinase_dom"/>
</dbReference>
<dbReference type="RefSeq" id="WP_015829278.1">
    <property type="nucleotide sequence ID" value="NC_012969.1"/>
</dbReference>
<dbReference type="eggNOG" id="COG0515">
    <property type="taxonomic scope" value="Bacteria"/>
</dbReference>
<protein>
    <submittedName>
        <fullName evidence="9">Protein serine/threonine phosphatase</fullName>
    </submittedName>
</protein>
<organism evidence="9 10">
    <name type="scientific">Methylovorus glucosotrophus (strain SIP3-4)</name>
    <dbReference type="NCBI Taxonomy" id="582744"/>
    <lineage>
        <taxon>Bacteria</taxon>
        <taxon>Pseudomonadati</taxon>
        <taxon>Pseudomonadota</taxon>
        <taxon>Betaproteobacteria</taxon>
        <taxon>Nitrosomonadales</taxon>
        <taxon>Methylophilaceae</taxon>
        <taxon>Methylovorus</taxon>
    </lineage>
</organism>
<dbReference type="CDD" id="cd00143">
    <property type="entry name" value="PP2Cc"/>
    <property type="match status" value="1"/>
</dbReference>
<dbReference type="InterPro" id="IPR036457">
    <property type="entry name" value="PPM-type-like_dom_sf"/>
</dbReference>
<dbReference type="OrthoDB" id="9801841at2"/>
<name>C6X8X5_METGS</name>
<keyword evidence="6" id="KW-1133">Transmembrane helix</keyword>
<keyword evidence="1" id="KW-0723">Serine/threonine-protein kinase</keyword>
<keyword evidence="10" id="KW-1185">Reference proteome</keyword>
<keyword evidence="3" id="KW-0547">Nucleotide-binding</keyword>
<feature type="domain" description="Protein kinase" evidence="7">
    <location>
        <begin position="265"/>
        <end position="527"/>
    </location>
</feature>
<dbReference type="CDD" id="cd14014">
    <property type="entry name" value="STKc_PknB_like"/>
    <property type="match status" value="1"/>
</dbReference>
<proteinExistence type="predicted"/>
<dbReference type="PROSITE" id="PS50011">
    <property type="entry name" value="PROTEIN_KINASE_DOM"/>
    <property type="match status" value="1"/>
</dbReference>
<dbReference type="Pfam" id="PF00069">
    <property type="entry name" value="Pkinase"/>
    <property type="match status" value="1"/>
</dbReference>
<gene>
    <name evidence="9" type="ordered locus">Msip34_0346</name>
</gene>
<evidence type="ECO:0000313" key="10">
    <source>
        <dbReference type="Proteomes" id="UP000002743"/>
    </source>
</evidence>
<dbReference type="Gene3D" id="1.10.510.10">
    <property type="entry name" value="Transferase(Phosphotransferase) domain 1"/>
    <property type="match status" value="1"/>
</dbReference>